<evidence type="ECO:0000313" key="13">
    <source>
        <dbReference type="EMBL" id="GGB99614.1"/>
    </source>
</evidence>
<dbReference type="RefSeq" id="WP_188394688.1">
    <property type="nucleotide sequence ID" value="NZ_BMCG01000001.1"/>
</dbReference>
<feature type="domain" description="HAMP" evidence="12">
    <location>
        <begin position="178"/>
        <end position="230"/>
    </location>
</feature>
<dbReference type="InterPro" id="IPR003660">
    <property type="entry name" value="HAMP_dom"/>
</dbReference>
<protein>
    <recommendedName>
        <fullName evidence="15">Chemotaxis protein</fullName>
    </recommendedName>
</protein>
<evidence type="ECO:0008006" key="15">
    <source>
        <dbReference type="Google" id="ProtNLM"/>
    </source>
</evidence>
<comment type="subcellular location">
    <subcellularLocation>
        <location evidence="1">Cell membrane</location>
        <topology evidence="1">Multi-pass membrane protein</topology>
    </subcellularLocation>
</comment>
<evidence type="ECO:0000256" key="4">
    <source>
        <dbReference type="ARBA" id="ARBA00022692"/>
    </source>
</evidence>
<proteinExistence type="inferred from homology"/>
<evidence type="ECO:0000256" key="7">
    <source>
        <dbReference type="ARBA" id="ARBA00029447"/>
    </source>
</evidence>
<dbReference type="CDD" id="cd18774">
    <property type="entry name" value="PDC2_HK_sensor"/>
    <property type="match status" value="1"/>
</dbReference>
<dbReference type="PANTHER" id="PTHR43531">
    <property type="entry name" value="PROTEIN ICFG"/>
    <property type="match status" value="1"/>
</dbReference>
<keyword evidence="4 10" id="KW-0812">Transmembrane</keyword>
<dbReference type="FunFam" id="1.10.287.950:FF:000001">
    <property type="entry name" value="Methyl-accepting chemotaxis sensory transducer"/>
    <property type="match status" value="1"/>
</dbReference>
<keyword evidence="9" id="KW-0175">Coiled coil</keyword>
<evidence type="ECO:0000256" key="2">
    <source>
        <dbReference type="ARBA" id="ARBA00022475"/>
    </source>
</evidence>
<reference evidence="13" key="2">
    <citation type="submission" date="2020-09" db="EMBL/GenBank/DDBJ databases">
        <authorList>
            <person name="Sun Q."/>
            <person name="Sedlacek I."/>
        </authorList>
    </citation>
    <scope>NUCLEOTIDE SEQUENCE</scope>
    <source>
        <strain evidence="13">CCM 7086</strain>
    </source>
</reference>
<gene>
    <name evidence="13" type="ORF">GCM10007205_06190</name>
</gene>
<dbReference type="Pfam" id="PF00015">
    <property type="entry name" value="MCPsignal"/>
    <property type="match status" value="1"/>
</dbReference>
<evidence type="ECO:0000256" key="9">
    <source>
        <dbReference type="SAM" id="Coils"/>
    </source>
</evidence>
<keyword evidence="3" id="KW-0488">Methylation</keyword>
<evidence type="ECO:0000256" key="5">
    <source>
        <dbReference type="ARBA" id="ARBA00022989"/>
    </source>
</evidence>
<dbReference type="EMBL" id="BMCG01000001">
    <property type="protein sequence ID" value="GGB99614.1"/>
    <property type="molecule type" value="Genomic_DNA"/>
</dbReference>
<accession>A0A8J2XXG1</accession>
<dbReference type="CDD" id="cd06225">
    <property type="entry name" value="HAMP"/>
    <property type="match status" value="1"/>
</dbReference>
<evidence type="ECO:0000256" key="6">
    <source>
        <dbReference type="ARBA" id="ARBA00023136"/>
    </source>
</evidence>
<keyword evidence="6 10" id="KW-0472">Membrane</keyword>
<reference evidence="13" key="1">
    <citation type="journal article" date="2014" name="Int. J. Syst. Evol. Microbiol.">
        <title>Complete genome sequence of Corynebacterium casei LMG S-19264T (=DSM 44701T), isolated from a smear-ripened cheese.</title>
        <authorList>
            <consortium name="US DOE Joint Genome Institute (JGI-PGF)"/>
            <person name="Walter F."/>
            <person name="Albersmeier A."/>
            <person name="Kalinowski J."/>
            <person name="Ruckert C."/>
        </authorList>
    </citation>
    <scope>NUCLEOTIDE SEQUENCE</scope>
    <source>
        <strain evidence="13">CCM 7086</strain>
    </source>
</reference>
<dbReference type="SMART" id="SM00283">
    <property type="entry name" value="MA"/>
    <property type="match status" value="1"/>
</dbReference>
<dbReference type="GO" id="GO:0004888">
    <property type="term" value="F:transmembrane signaling receptor activity"/>
    <property type="evidence" value="ECO:0007669"/>
    <property type="project" value="InterPro"/>
</dbReference>
<keyword evidence="5 10" id="KW-1133">Transmembrane helix</keyword>
<keyword evidence="14" id="KW-1185">Reference proteome</keyword>
<dbReference type="Gene3D" id="1.10.287.950">
    <property type="entry name" value="Methyl-accepting chemotaxis protein"/>
    <property type="match status" value="1"/>
</dbReference>
<organism evidence="13 14">
    <name type="scientific">Oxalicibacterium flavum</name>
    <dbReference type="NCBI Taxonomy" id="179467"/>
    <lineage>
        <taxon>Bacteria</taxon>
        <taxon>Pseudomonadati</taxon>
        <taxon>Pseudomonadota</taxon>
        <taxon>Betaproteobacteria</taxon>
        <taxon>Burkholderiales</taxon>
        <taxon>Oxalobacteraceae</taxon>
        <taxon>Oxalicibacterium</taxon>
    </lineage>
</organism>
<dbReference type="SUPFAM" id="SSF58104">
    <property type="entry name" value="Methyl-accepting chemotaxis protein (MCP) signaling domain"/>
    <property type="match status" value="1"/>
</dbReference>
<dbReference type="SMART" id="SM00304">
    <property type="entry name" value="HAMP"/>
    <property type="match status" value="1"/>
</dbReference>
<dbReference type="Pfam" id="PF17200">
    <property type="entry name" value="sCache_2"/>
    <property type="match status" value="1"/>
</dbReference>
<evidence type="ECO:0000256" key="3">
    <source>
        <dbReference type="ARBA" id="ARBA00022481"/>
    </source>
</evidence>
<evidence type="ECO:0000256" key="10">
    <source>
        <dbReference type="SAM" id="Phobius"/>
    </source>
</evidence>
<sequence length="611" mass="65558">MQALARTLSRLGIGARLFLTLFPLLVLLVGGLLFVGNRTTVAAIERQAADAIIAQAKLAAATSSDLGTLRARLQTLKVGQTGAYIVLEDGKLPPAQSDGLPYQALLQQKEGMLHYQPAGKPVHLAAVTHVADRNWTIVGDTVADEFTGDAHSRYLMLAGGALLALILIMTVLHLSLRRHIGAPLRQATLLARQLATGDLTTRVEHRRHDEMGQLLGAVNSIGQGLANVVWHIRQGTERLTTATGEIAAGNLDLSSRTEQQAGSLEETASAMEQMTSTVKGNAGNATEANRLARTASEVAVKGGEVVGEVVHTMEAIDQSSRRIVDIIGVIDGIAFQTNILALNAAVEAARAGEQGRGFAVVAGEVRNLAQRSSAAAKEIKTLIEDSARRVQDGGKLVAHAGSTMREVVASIQRVDAIMEEISNASREQSIGIEQVNEAIAQMDQVTQQNAALVEQAAAAADALQNQTAELKNVVDVFKIKSGSHGSQQEALEMVEKAIDAMREQGIEKAFADINNKLGPFCDRDLYVVVYDMQGRNLAHGANESLIGKDLIDAKDGAGNLFVRERIAIIEERGKGWQDYMFLNPISKQIEAKSMYLDRYQDMIVGCGVYKT</sequence>
<dbReference type="InterPro" id="IPR004089">
    <property type="entry name" value="MCPsignal_dom"/>
</dbReference>
<comment type="similarity">
    <text evidence="7">Belongs to the methyl-accepting chemotaxis (MCP) protein family.</text>
</comment>
<dbReference type="PANTHER" id="PTHR43531:SF14">
    <property type="entry name" value="METHYL-ACCEPTING CHEMOTAXIS PROTEIN I-RELATED"/>
    <property type="match status" value="1"/>
</dbReference>
<dbReference type="InterPro" id="IPR051310">
    <property type="entry name" value="MCP_chemotaxis"/>
</dbReference>
<dbReference type="PRINTS" id="PR00260">
    <property type="entry name" value="CHEMTRNSDUCR"/>
</dbReference>
<feature type="domain" description="Methyl-accepting transducer" evidence="11">
    <location>
        <begin position="235"/>
        <end position="464"/>
    </location>
</feature>
<dbReference type="GO" id="GO:0006935">
    <property type="term" value="P:chemotaxis"/>
    <property type="evidence" value="ECO:0007669"/>
    <property type="project" value="InterPro"/>
</dbReference>
<dbReference type="GO" id="GO:0005886">
    <property type="term" value="C:plasma membrane"/>
    <property type="evidence" value="ECO:0007669"/>
    <property type="project" value="UniProtKB-SubCell"/>
</dbReference>
<evidence type="ECO:0000256" key="8">
    <source>
        <dbReference type="PROSITE-ProRule" id="PRU00284"/>
    </source>
</evidence>
<dbReference type="Proteomes" id="UP000620266">
    <property type="component" value="Unassembled WGS sequence"/>
</dbReference>
<dbReference type="CDD" id="cd11386">
    <property type="entry name" value="MCP_signal"/>
    <property type="match status" value="1"/>
</dbReference>
<dbReference type="PROSITE" id="PS50111">
    <property type="entry name" value="CHEMOTAXIS_TRANSDUC_2"/>
    <property type="match status" value="1"/>
</dbReference>
<keyword evidence="8" id="KW-0807">Transducer</keyword>
<dbReference type="PROSITE" id="PS50885">
    <property type="entry name" value="HAMP"/>
    <property type="match status" value="1"/>
</dbReference>
<dbReference type="Pfam" id="PF00672">
    <property type="entry name" value="HAMP"/>
    <property type="match status" value="1"/>
</dbReference>
<evidence type="ECO:0000256" key="1">
    <source>
        <dbReference type="ARBA" id="ARBA00004651"/>
    </source>
</evidence>
<dbReference type="InterPro" id="IPR004090">
    <property type="entry name" value="Chemotax_Me-accpt_rcpt"/>
</dbReference>
<feature type="transmembrane region" description="Helical" evidence="10">
    <location>
        <begin position="154"/>
        <end position="176"/>
    </location>
</feature>
<dbReference type="GO" id="GO:0007165">
    <property type="term" value="P:signal transduction"/>
    <property type="evidence" value="ECO:0007669"/>
    <property type="project" value="UniProtKB-KW"/>
</dbReference>
<feature type="coiled-coil region" evidence="9">
    <location>
        <begin position="435"/>
        <end position="473"/>
    </location>
</feature>
<name>A0A8J2XXG1_9BURK</name>
<evidence type="ECO:0000259" key="12">
    <source>
        <dbReference type="PROSITE" id="PS50885"/>
    </source>
</evidence>
<evidence type="ECO:0000313" key="14">
    <source>
        <dbReference type="Proteomes" id="UP000620266"/>
    </source>
</evidence>
<evidence type="ECO:0000259" key="11">
    <source>
        <dbReference type="PROSITE" id="PS50111"/>
    </source>
</evidence>
<dbReference type="InterPro" id="IPR033480">
    <property type="entry name" value="sCache_2"/>
</dbReference>
<comment type="caution">
    <text evidence="13">The sequence shown here is derived from an EMBL/GenBank/DDBJ whole genome shotgun (WGS) entry which is preliminary data.</text>
</comment>
<dbReference type="AlphaFoldDB" id="A0A8J2XXG1"/>
<keyword evidence="2" id="KW-1003">Cell membrane</keyword>
<dbReference type="SMART" id="SM01049">
    <property type="entry name" value="Cache_2"/>
    <property type="match status" value="1"/>
</dbReference>